<dbReference type="PANTHER" id="PTHR15286">
    <property type="entry name" value="RAS-ASSOCIATING DOMAIN CONTAINING PROTEIN"/>
    <property type="match status" value="1"/>
</dbReference>
<organism evidence="2 3">
    <name type="scientific">Callorhinchus milii</name>
    <name type="common">Ghost shark</name>
    <dbReference type="NCBI Taxonomy" id="7868"/>
    <lineage>
        <taxon>Eukaryota</taxon>
        <taxon>Metazoa</taxon>
        <taxon>Chordata</taxon>
        <taxon>Craniata</taxon>
        <taxon>Vertebrata</taxon>
        <taxon>Chondrichthyes</taxon>
        <taxon>Holocephali</taxon>
        <taxon>Chimaeriformes</taxon>
        <taxon>Callorhinchidae</taxon>
        <taxon>Callorhinchus</taxon>
    </lineage>
</organism>
<reference evidence="2" key="5">
    <citation type="submission" date="2025-09" db="UniProtKB">
        <authorList>
            <consortium name="Ensembl"/>
        </authorList>
    </citation>
    <scope>IDENTIFICATION</scope>
</reference>
<feature type="region of interest" description="Disordered" evidence="1">
    <location>
        <begin position="89"/>
        <end position="130"/>
    </location>
</feature>
<dbReference type="PANTHER" id="PTHR15286:SF16">
    <property type="entry name" value="RAS ASSOCIATION DOMAIN-CONTAINING PROTEIN 8"/>
    <property type="match status" value="1"/>
</dbReference>
<dbReference type="InterPro" id="IPR033593">
    <property type="entry name" value="N-RASSF"/>
</dbReference>
<evidence type="ECO:0000256" key="1">
    <source>
        <dbReference type="SAM" id="MobiDB-lite"/>
    </source>
</evidence>
<dbReference type="InterPro" id="IPR029071">
    <property type="entry name" value="Ubiquitin-like_domsf"/>
</dbReference>
<name>A0A4W3HBE4_CALMI</name>
<dbReference type="SUPFAM" id="SSF54236">
    <property type="entry name" value="Ubiquitin-like"/>
    <property type="match status" value="1"/>
</dbReference>
<reference evidence="3" key="2">
    <citation type="journal article" date="2007" name="PLoS Biol.">
        <title>Survey sequencing and comparative analysis of the elephant shark (Callorhinchus milii) genome.</title>
        <authorList>
            <person name="Venkatesh B."/>
            <person name="Kirkness E.F."/>
            <person name="Loh Y.H."/>
            <person name="Halpern A.L."/>
            <person name="Lee A.P."/>
            <person name="Johnson J."/>
            <person name="Dandona N."/>
            <person name="Viswanathan L.D."/>
            <person name="Tay A."/>
            <person name="Venter J.C."/>
            <person name="Strausberg R.L."/>
            <person name="Brenner S."/>
        </authorList>
    </citation>
    <scope>NUCLEOTIDE SEQUENCE [LARGE SCALE GENOMIC DNA]</scope>
</reference>
<reference evidence="2" key="4">
    <citation type="submission" date="2025-08" db="UniProtKB">
        <authorList>
            <consortium name="Ensembl"/>
        </authorList>
    </citation>
    <scope>IDENTIFICATION</scope>
</reference>
<dbReference type="STRING" id="7868.ENSCMIP00000012675"/>
<dbReference type="Gene3D" id="3.10.20.90">
    <property type="entry name" value="Phosphatidylinositol 3-kinase Catalytic Subunit, Chain A, domain 1"/>
    <property type="match status" value="1"/>
</dbReference>
<keyword evidence="3" id="KW-1185">Reference proteome</keyword>
<accession>A0A4W3HBE4</accession>
<evidence type="ECO:0008006" key="4">
    <source>
        <dbReference type="Google" id="ProtNLM"/>
    </source>
</evidence>
<dbReference type="GeneTree" id="ENSGT00950000182839"/>
<evidence type="ECO:0000313" key="3">
    <source>
        <dbReference type="Proteomes" id="UP000314986"/>
    </source>
</evidence>
<dbReference type="Ensembl" id="ENSCMIT00000012963.1">
    <property type="protein sequence ID" value="ENSCMIP00000012675.1"/>
    <property type="gene ID" value="ENSCMIG00000006428.1"/>
</dbReference>
<feature type="compositionally biased region" description="Basic and acidic residues" evidence="1">
    <location>
        <begin position="110"/>
        <end position="121"/>
    </location>
</feature>
<dbReference type="Proteomes" id="UP000314986">
    <property type="component" value="Unassembled WGS sequence"/>
</dbReference>
<feature type="region of interest" description="Disordered" evidence="1">
    <location>
        <begin position="192"/>
        <end position="219"/>
    </location>
</feature>
<dbReference type="InParanoid" id="A0A4W3HBE4"/>
<sequence>MELKVWVDGIQRVVCGVNENTTCQEVVIALAQAMGKDRVCSLNLVNRIRPSKERKLLASLSKWGQQVKEVQLILNRTGPSLSQRAPVAKAWGPERNLHRQSLPPLAKLRNKSEKAHHPAKEPKRKSLTFAEGAREWLESLGKGRECKVKVKQPEKEVPPEGEGEDTALGLSQRLASQQEALQSLQAQVEASEGEIQQLKAREEPEESQEAARLQGPGPGAEQVEFWENELKGEELHRAELRQQLEEVEARLRECEEKLAECEGNARGLEEALETHREAQSTGEGAELADKLLELKEELRVTGLLLGSVWSKETCPRFCPLPGIELRSLAGKANALTTELQDSTNPYN</sequence>
<reference evidence="3" key="1">
    <citation type="journal article" date="2006" name="Science">
        <title>Ancient noncoding elements conserved in the human genome.</title>
        <authorList>
            <person name="Venkatesh B."/>
            <person name="Kirkness E.F."/>
            <person name="Loh Y.H."/>
            <person name="Halpern A.L."/>
            <person name="Lee A.P."/>
            <person name="Johnson J."/>
            <person name="Dandona N."/>
            <person name="Viswanathan L.D."/>
            <person name="Tay A."/>
            <person name="Venter J.C."/>
            <person name="Strausberg R.L."/>
            <person name="Brenner S."/>
        </authorList>
    </citation>
    <scope>NUCLEOTIDE SEQUENCE [LARGE SCALE GENOMIC DNA]</scope>
</reference>
<evidence type="ECO:0000313" key="2">
    <source>
        <dbReference type="Ensembl" id="ENSCMIP00000012675.1"/>
    </source>
</evidence>
<protein>
    <recommendedName>
        <fullName evidence="4">Ras-associating domain-containing protein</fullName>
    </recommendedName>
</protein>
<dbReference type="AlphaFoldDB" id="A0A4W3HBE4"/>
<proteinExistence type="predicted"/>
<reference evidence="3" key="3">
    <citation type="journal article" date="2014" name="Nature">
        <title>Elephant shark genome provides unique insights into gnathostome evolution.</title>
        <authorList>
            <consortium name="International Elephant Shark Genome Sequencing Consortium"/>
            <person name="Venkatesh B."/>
            <person name="Lee A.P."/>
            <person name="Ravi V."/>
            <person name="Maurya A.K."/>
            <person name="Lian M.M."/>
            <person name="Swann J.B."/>
            <person name="Ohta Y."/>
            <person name="Flajnik M.F."/>
            <person name="Sutoh Y."/>
            <person name="Kasahara M."/>
            <person name="Hoon S."/>
            <person name="Gangu V."/>
            <person name="Roy S.W."/>
            <person name="Irimia M."/>
            <person name="Korzh V."/>
            <person name="Kondrychyn I."/>
            <person name="Lim Z.W."/>
            <person name="Tay B.H."/>
            <person name="Tohari S."/>
            <person name="Kong K.W."/>
            <person name="Ho S."/>
            <person name="Lorente-Galdos B."/>
            <person name="Quilez J."/>
            <person name="Marques-Bonet T."/>
            <person name="Raney B.J."/>
            <person name="Ingham P.W."/>
            <person name="Tay A."/>
            <person name="Hillier L.W."/>
            <person name="Minx P."/>
            <person name="Boehm T."/>
            <person name="Wilson R.K."/>
            <person name="Brenner S."/>
            <person name="Warren W.C."/>
        </authorList>
    </citation>
    <scope>NUCLEOTIDE SEQUENCE [LARGE SCALE GENOMIC DNA]</scope>
</reference>
<dbReference type="OMA" id="EVEFWEN"/>